<name>A0ACB9G794_CICIN</name>
<proteinExistence type="predicted"/>
<protein>
    <submittedName>
        <fullName evidence="1">Uncharacterized protein</fullName>
    </submittedName>
</protein>
<comment type="caution">
    <text evidence="1">The sequence shown here is derived from an EMBL/GenBank/DDBJ whole genome shotgun (WGS) entry which is preliminary data.</text>
</comment>
<keyword evidence="2" id="KW-1185">Reference proteome</keyword>
<dbReference type="Proteomes" id="UP001055811">
    <property type="component" value="Linkage Group LG02"/>
</dbReference>
<evidence type="ECO:0000313" key="1">
    <source>
        <dbReference type="EMBL" id="KAI3779076.1"/>
    </source>
</evidence>
<accession>A0ACB9G794</accession>
<evidence type="ECO:0000313" key="2">
    <source>
        <dbReference type="Proteomes" id="UP001055811"/>
    </source>
</evidence>
<dbReference type="EMBL" id="CM042010">
    <property type="protein sequence ID" value="KAI3779076.1"/>
    <property type="molecule type" value="Genomic_DNA"/>
</dbReference>
<reference evidence="1 2" key="2">
    <citation type="journal article" date="2022" name="Mol. Ecol. Resour.">
        <title>The genomes of chicory, endive, great burdock and yacon provide insights into Asteraceae paleo-polyploidization history and plant inulin production.</title>
        <authorList>
            <person name="Fan W."/>
            <person name="Wang S."/>
            <person name="Wang H."/>
            <person name="Wang A."/>
            <person name="Jiang F."/>
            <person name="Liu H."/>
            <person name="Zhao H."/>
            <person name="Xu D."/>
            <person name="Zhang Y."/>
        </authorList>
    </citation>
    <scope>NUCLEOTIDE SEQUENCE [LARGE SCALE GENOMIC DNA]</scope>
    <source>
        <strain evidence="2">cv. Punajuju</strain>
        <tissue evidence="1">Leaves</tissue>
    </source>
</reference>
<organism evidence="1 2">
    <name type="scientific">Cichorium intybus</name>
    <name type="common">Chicory</name>
    <dbReference type="NCBI Taxonomy" id="13427"/>
    <lineage>
        <taxon>Eukaryota</taxon>
        <taxon>Viridiplantae</taxon>
        <taxon>Streptophyta</taxon>
        <taxon>Embryophyta</taxon>
        <taxon>Tracheophyta</taxon>
        <taxon>Spermatophyta</taxon>
        <taxon>Magnoliopsida</taxon>
        <taxon>eudicotyledons</taxon>
        <taxon>Gunneridae</taxon>
        <taxon>Pentapetalae</taxon>
        <taxon>asterids</taxon>
        <taxon>campanulids</taxon>
        <taxon>Asterales</taxon>
        <taxon>Asteraceae</taxon>
        <taxon>Cichorioideae</taxon>
        <taxon>Cichorieae</taxon>
        <taxon>Cichoriinae</taxon>
        <taxon>Cichorium</taxon>
    </lineage>
</organism>
<sequence length="310" mass="36318">MADVLELLFRKALFNDKFVYSPGLFMQILQGPREWSEDLDRLINHLKTMMLGYENDETQGLIKEMEVMANKFTGFCGRENVKTKENLEFIALNMAWCELGDGWRDRMLMIIEELSQEENFSRYTHDFVAFDWCHEERLAFSERIKSVMILDMESKLTLSNIGLDWEEMWTFSWLPNLEVLKLRVDACIGEKWETSDDTVFRKLKVLKLHDLDLRQWVCSSDNFPRLQHLVVHQCLNLESIPSGLGKILTLDLIEVRGCSSSTQSSAFEIQKEQESEGNCFLKVHVNNNNVSSVRRLEELAENPAEFQWRK</sequence>
<gene>
    <name evidence="1" type="ORF">L2E82_08546</name>
</gene>
<reference evidence="2" key="1">
    <citation type="journal article" date="2022" name="Mol. Ecol. Resour.">
        <title>The genomes of chicory, endive, great burdock and yacon provide insights into Asteraceae palaeo-polyploidization history and plant inulin production.</title>
        <authorList>
            <person name="Fan W."/>
            <person name="Wang S."/>
            <person name="Wang H."/>
            <person name="Wang A."/>
            <person name="Jiang F."/>
            <person name="Liu H."/>
            <person name="Zhao H."/>
            <person name="Xu D."/>
            <person name="Zhang Y."/>
        </authorList>
    </citation>
    <scope>NUCLEOTIDE SEQUENCE [LARGE SCALE GENOMIC DNA]</scope>
    <source>
        <strain evidence="2">cv. Punajuju</strain>
    </source>
</reference>